<gene>
    <name evidence="1" type="ORF">T10_11112</name>
    <name evidence="2" type="ORF">T10_12307</name>
</gene>
<dbReference type="EMBL" id="JYDO01000012">
    <property type="protein sequence ID" value="KRZ78416.1"/>
    <property type="molecule type" value="Genomic_DNA"/>
</dbReference>
<dbReference type="Proteomes" id="UP000054843">
    <property type="component" value="Unassembled WGS sequence"/>
</dbReference>
<proteinExistence type="predicted"/>
<evidence type="ECO:0000313" key="1">
    <source>
        <dbReference type="EMBL" id="KRZ68312.1"/>
    </source>
</evidence>
<name>A0A0V1M913_9BILA</name>
<comment type="caution">
    <text evidence="1">The sequence shown here is derived from an EMBL/GenBank/DDBJ whole genome shotgun (WGS) entry which is preliminary data.</text>
</comment>
<reference evidence="1 3" key="1">
    <citation type="submission" date="2015-01" db="EMBL/GenBank/DDBJ databases">
        <title>Evolution of Trichinella species and genotypes.</title>
        <authorList>
            <person name="Korhonen P.K."/>
            <person name="Edoardo P."/>
            <person name="Giuseppe L.R."/>
            <person name="Gasser R.B."/>
        </authorList>
    </citation>
    <scope>NUCLEOTIDE SEQUENCE [LARGE SCALE GENOMIC DNA]</scope>
    <source>
        <strain evidence="1">ISS1980</strain>
    </source>
</reference>
<evidence type="ECO:0000313" key="2">
    <source>
        <dbReference type="EMBL" id="KRZ78416.1"/>
    </source>
</evidence>
<accession>A0A0V1M913</accession>
<keyword evidence="3" id="KW-1185">Reference proteome</keyword>
<dbReference type="EMBL" id="JYDO01000168">
    <property type="protein sequence ID" value="KRZ68312.1"/>
    <property type="molecule type" value="Genomic_DNA"/>
</dbReference>
<evidence type="ECO:0000313" key="3">
    <source>
        <dbReference type="Proteomes" id="UP000054843"/>
    </source>
</evidence>
<protein>
    <submittedName>
        <fullName evidence="1">Uncharacterized protein</fullName>
    </submittedName>
</protein>
<sequence>MFVYFSSKEGYKSNAIVNIVKHDDSSDDEDKSFECDHAACNTTGKRQLHLCIDLFCCWNV</sequence>
<organism evidence="1 3">
    <name type="scientific">Trichinella papuae</name>
    <dbReference type="NCBI Taxonomy" id="268474"/>
    <lineage>
        <taxon>Eukaryota</taxon>
        <taxon>Metazoa</taxon>
        <taxon>Ecdysozoa</taxon>
        <taxon>Nematoda</taxon>
        <taxon>Enoplea</taxon>
        <taxon>Dorylaimia</taxon>
        <taxon>Trichinellida</taxon>
        <taxon>Trichinellidae</taxon>
        <taxon>Trichinella</taxon>
    </lineage>
</organism>
<dbReference type="AlphaFoldDB" id="A0A0V1M913"/>